<gene>
    <name evidence="1" type="ORF">WMQ36_28955</name>
</gene>
<accession>A0ABV1DIL5</accession>
<name>A0ABV1DIL5_9FIRM</name>
<proteinExistence type="predicted"/>
<dbReference type="RefSeq" id="WP_349119355.1">
    <property type="nucleotide sequence ID" value="NZ_JBBMFM010000251.1"/>
</dbReference>
<dbReference type="Proteomes" id="UP001454086">
    <property type="component" value="Unassembled WGS sequence"/>
</dbReference>
<sequence>MKGFEKGNVISVPDLSGKLIKILADFLPKKAYYRMAGGFMKKIL</sequence>
<reference evidence="1 2" key="1">
    <citation type="submission" date="2024-03" db="EMBL/GenBank/DDBJ databases">
        <title>Human intestinal bacterial collection.</title>
        <authorList>
            <person name="Pauvert C."/>
            <person name="Hitch T.C.A."/>
            <person name="Clavel T."/>
        </authorList>
    </citation>
    <scope>NUCLEOTIDE SEQUENCE [LARGE SCALE GENOMIC DNA]</scope>
    <source>
        <strain evidence="1 2">CLA-SR-H021</strain>
    </source>
</reference>
<keyword evidence="2" id="KW-1185">Reference proteome</keyword>
<comment type="caution">
    <text evidence="1">The sequence shown here is derived from an EMBL/GenBank/DDBJ whole genome shotgun (WGS) entry which is preliminary data.</text>
</comment>
<dbReference type="EMBL" id="JBBMFM010000251">
    <property type="protein sequence ID" value="MEQ2428999.1"/>
    <property type="molecule type" value="Genomic_DNA"/>
</dbReference>
<evidence type="ECO:0000313" key="1">
    <source>
        <dbReference type="EMBL" id="MEQ2428999.1"/>
    </source>
</evidence>
<evidence type="ECO:0000313" key="2">
    <source>
        <dbReference type="Proteomes" id="UP001454086"/>
    </source>
</evidence>
<organism evidence="1 2">
    <name type="scientific">Enterocloster hominis</name>
    <name type="common">ex Hitch et al. 2024</name>
    <dbReference type="NCBI Taxonomy" id="1917870"/>
    <lineage>
        <taxon>Bacteria</taxon>
        <taxon>Bacillati</taxon>
        <taxon>Bacillota</taxon>
        <taxon>Clostridia</taxon>
        <taxon>Lachnospirales</taxon>
        <taxon>Lachnospiraceae</taxon>
        <taxon>Enterocloster</taxon>
    </lineage>
</organism>
<protein>
    <submittedName>
        <fullName evidence="1">Uncharacterized protein</fullName>
    </submittedName>
</protein>